<feature type="transmembrane region" description="Helical" evidence="1">
    <location>
        <begin position="127"/>
        <end position="147"/>
    </location>
</feature>
<proteinExistence type="predicted"/>
<sequence length="207" mass="23142">MASSHIQQVHPEHPNRLSVRNLATIGIFSILITVIAIVIAIAASPVLYFSLFVSSPLIAFITAPIYMFMVLKVHKRGTVFLYCFILALIYLISGTPYLAPWLLIAGFLGEFVMAGRGAYTNLFRISISWIICTLFRASNGMIDLWFFSKQYLASGVSREHYDQVTRFYFSAPWVLLILLIAAVGAIAGCWIGAEMLKKHFQKSGLLQ</sequence>
<keyword evidence="1" id="KW-1133">Transmembrane helix</keyword>
<name>A0AAU8IGI1_9BACL</name>
<accession>A0AAU8IGI1</accession>
<evidence type="ECO:0000256" key="1">
    <source>
        <dbReference type="SAM" id="Phobius"/>
    </source>
</evidence>
<feature type="transmembrane region" description="Helical" evidence="1">
    <location>
        <begin position="48"/>
        <end position="69"/>
    </location>
</feature>
<keyword evidence="1" id="KW-0812">Transmembrane</keyword>
<feature type="transmembrane region" description="Helical" evidence="1">
    <location>
        <begin position="76"/>
        <end position="92"/>
    </location>
</feature>
<feature type="transmembrane region" description="Helical" evidence="1">
    <location>
        <begin position="167"/>
        <end position="193"/>
    </location>
</feature>
<organism evidence="2">
    <name type="scientific">Sporolactobacillus sp. Y61</name>
    <dbReference type="NCBI Taxonomy" id="3160863"/>
    <lineage>
        <taxon>Bacteria</taxon>
        <taxon>Bacillati</taxon>
        <taxon>Bacillota</taxon>
        <taxon>Bacilli</taxon>
        <taxon>Bacillales</taxon>
        <taxon>Sporolactobacillaceae</taxon>
        <taxon>Sporolactobacillus</taxon>
    </lineage>
</organism>
<dbReference type="AlphaFoldDB" id="A0AAU8IGI1"/>
<dbReference type="RefSeq" id="WP_353948596.1">
    <property type="nucleotide sequence ID" value="NZ_CP159510.1"/>
</dbReference>
<dbReference type="Pfam" id="PF09605">
    <property type="entry name" value="Trep_Strep"/>
    <property type="match status" value="1"/>
</dbReference>
<gene>
    <name evidence="2" type="ORF">ABNN70_02095</name>
</gene>
<feature type="transmembrane region" description="Helical" evidence="1">
    <location>
        <begin position="98"/>
        <end position="115"/>
    </location>
</feature>
<dbReference type="EMBL" id="CP159510">
    <property type="protein sequence ID" value="XCJ17342.1"/>
    <property type="molecule type" value="Genomic_DNA"/>
</dbReference>
<keyword evidence="1" id="KW-0472">Membrane</keyword>
<protein>
    <submittedName>
        <fullName evidence="2">MptD family putative ECF transporter S component</fullName>
    </submittedName>
</protein>
<dbReference type="InterPro" id="IPR011733">
    <property type="entry name" value="CHP02185_IM"/>
</dbReference>
<evidence type="ECO:0000313" key="2">
    <source>
        <dbReference type="EMBL" id="XCJ17342.1"/>
    </source>
</evidence>
<dbReference type="NCBIfam" id="TIGR02185">
    <property type="entry name" value="Trep_Strep"/>
    <property type="match status" value="1"/>
</dbReference>
<feature type="transmembrane region" description="Helical" evidence="1">
    <location>
        <begin position="21"/>
        <end position="42"/>
    </location>
</feature>
<reference evidence="2" key="1">
    <citation type="submission" date="2024-06" db="EMBL/GenBank/DDBJ databases">
        <authorList>
            <person name="Fan A."/>
            <person name="Zhang F.Y."/>
            <person name="Zhang L."/>
        </authorList>
    </citation>
    <scope>NUCLEOTIDE SEQUENCE</scope>
    <source>
        <strain evidence="2">Y61</strain>
    </source>
</reference>